<dbReference type="AlphaFoldDB" id="U9TS55"/>
<sequence>MKSCWDPNPKKRPSIAEIYQTFEDWRNNNVNRVQFHLAEIKRVELMKSKKLGPKFTEKHSKAIYTSRSLSVYISKISSINLSINSFDNKQDYASKDQELDIDIDIESNSSSEFINSSRNELNIETFYSNKETC</sequence>
<dbReference type="HOGENOM" id="CLU_000288_7_16_1"/>
<name>U9TS55_RHIID</name>
<reference evidence="1" key="1">
    <citation type="submission" date="2013-07" db="EMBL/GenBank/DDBJ databases">
        <title>The genome of an arbuscular mycorrhizal fungus provides insights into the evolution of the oldest plant symbiosis.</title>
        <authorList>
            <consortium name="DOE Joint Genome Institute"/>
            <person name="Tisserant E."/>
            <person name="Malbreil M."/>
            <person name="Kuo A."/>
            <person name="Kohler A."/>
            <person name="Symeonidi A."/>
            <person name="Balestrini R."/>
            <person name="Charron P."/>
            <person name="Duensing N."/>
            <person name="Frei-dit-Frey N."/>
            <person name="Gianinazzi-Pearson V."/>
            <person name="Gilbert B."/>
            <person name="Handa Y."/>
            <person name="Hijri M."/>
            <person name="Kaul R."/>
            <person name="Kawaguchi M."/>
            <person name="Krajinski F."/>
            <person name="Lammers P."/>
            <person name="Lapierre D."/>
            <person name="Masclaux F.G."/>
            <person name="Murat C."/>
            <person name="Morin E."/>
            <person name="Ndikumana S."/>
            <person name="Pagni M."/>
            <person name="Petitpierre D."/>
            <person name="Requena N."/>
            <person name="Rosikiewicz P."/>
            <person name="Riley R."/>
            <person name="Saito K."/>
            <person name="San Clemente H."/>
            <person name="Shapiro H."/>
            <person name="van Tuinen D."/>
            <person name="Becard G."/>
            <person name="Bonfante P."/>
            <person name="Paszkowski U."/>
            <person name="Shachar-Hill Y."/>
            <person name="Young J.P."/>
            <person name="Sanders I.R."/>
            <person name="Henrissat B."/>
            <person name="Rensing S.A."/>
            <person name="Grigoriev I.V."/>
            <person name="Corradi N."/>
            <person name="Roux C."/>
            <person name="Martin F."/>
        </authorList>
    </citation>
    <scope>NUCLEOTIDE SEQUENCE</scope>
    <source>
        <strain evidence="1">DAOM 197198</strain>
    </source>
</reference>
<organism evidence="1">
    <name type="scientific">Rhizophagus irregularis (strain DAOM 181602 / DAOM 197198 / MUCL 43194)</name>
    <name type="common">Arbuscular mycorrhizal fungus</name>
    <name type="synonym">Glomus intraradices</name>
    <dbReference type="NCBI Taxonomy" id="747089"/>
    <lineage>
        <taxon>Eukaryota</taxon>
        <taxon>Fungi</taxon>
        <taxon>Fungi incertae sedis</taxon>
        <taxon>Mucoromycota</taxon>
        <taxon>Glomeromycotina</taxon>
        <taxon>Glomeromycetes</taxon>
        <taxon>Glomerales</taxon>
        <taxon>Glomeraceae</taxon>
        <taxon>Rhizophagus</taxon>
    </lineage>
</organism>
<accession>U9TS55</accession>
<evidence type="ECO:0000313" key="1">
    <source>
        <dbReference type="EMBL" id="ESA10965.1"/>
    </source>
</evidence>
<dbReference type="EMBL" id="KI286523">
    <property type="protein sequence ID" value="ESA10965.1"/>
    <property type="molecule type" value="Genomic_DNA"/>
</dbReference>
<protein>
    <recommendedName>
        <fullName evidence="2">Serine-threonine/tyrosine-protein kinase catalytic domain-containing protein</fullName>
    </recommendedName>
</protein>
<dbReference type="Gene3D" id="1.10.510.10">
    <property type="entry name" value="Transferase(Phosphotransferase) domain 1"/>
    <property type="match status" value="1"/>
</dbReference>
<evidence type="ECO:0008006" key="2">
    <source>
        <dbReference type="Google" id="ProtNLM"/>
    </source>
</evidence>
<gene>
    <name evidence="1" type="ORF">GLOINDRAFT_28832</name>
</gene>
<proteinExistence type="predicted"/>